<dbReference type="EMBL" id="KB908910">
    <property type="protein sequence ID" value="EOB15550.1"/>
    <property type="molecule type" value="Genomic_DNA"/>
</dbReference>
<evidence type="ECO:0000313" key="1">
    <source>
        <dbReference type="EMBL" id="EOB15550.1"/>
    </source>
</evidence>
<dbReference type="Proteomes" id="UP000016927">
    <property type="component" value="Unassembled WGS sequence"/>
</dbReference>
<name>R0MMT9_NOSB1</name>
<organism evidence="1 2">
    <name type="scientific">Nosema bombycis (strain CQ1 / CVCC 102059)</name>
    <name type="common">Microsporidian parasite</name>
    <name type="synonym">Pebrine of silkworm</name>
    <dbReference type="NCBI Taxonomy" id="578461"/>
    <lineage>
        <taxon>Eukaryota</taxon>
        <taxon>Fungi</taxon>
        <taxon>Fungi incertae sedis</taxon>
        <taxon>Microsporidia</taxon>
        <taxon>Nosematidae</taxon>
        <taxon>Nosema</taxon>
    </lineage>
</organism>
<dbReference type="VEuPathDB" id="MicrosporidiaDB:NBO_2g0042"/>
<gene>
    <name evidence="1" type="ORF">NBO_2g0042</name>
</gene>
<proteinExistence type="predicted"/>
<evidence type="ECO:0000313" key="2">
    <source>
        <dbReference type="Proteomes" id="UP000016927"/>
    </source>
</evidence>
<accession>R0MMT9</accession>
<dbReference type="AlphaFoldDB" id="R0MMT9"/>
<sequence>MVLIEERGDQITVTPNNDSSEKNNFHFVDSFLDVQCPTLENNEVADAMFKYSTKFLEMYLEGLLNDKFSLSLSGIYGFEMNNRRDKINEPRRPPEDDKEELDYLFSRFCQLVKIESQQDRGYGNKFVARFGNYTYTLRAMHLCRKLSNEFSDLLLKAMAKCFYECSEDQSEIELMMPGLSGSKRENMALREILKEALGDPNKFSCENSSLSRESFDNLVKLCLELVV</sequence>
<dbReference type="HOGENOM" id="CLU_1219999_0_0_1"/>
<reference evidence="1 2" key="1">
    <citation type="journal article" date="2013" name="BMC Genomics">
        <title>Comparative genomics of parasitic silkworm microsporidia reveal an association between genome expansion and host adaptation.</title>
        <authorList>
            <person name="Pan G."/>
            <person name="Xu J."/>
            <person name="Li T."/>
            <person name="Xia Q."/>
            <person name="Liu S.L."/>
            <person name="Zhang G."/>
            <person name="Li S."/>
            <person name="Li C."/>
            <person name="Liu H."/>
            <person name="Yang L."/>
            <person name="Liu T."/>
            <person name="Zhang X."/>
            <person name="Wu Z."/>
            <person name="Fan W."/>
            <person name="Dang X."/>
            <person name="Xiang H."/>
            <person name="Tao M."/>
            <person name="Li Y."/>
            <person name="Hu J."/>
            <person name="Li Z."/>
            <person name="Lin L."/>
            <person name="Luo J."/>
            <person name="Geng L."/>
            <person name="Wang L."/>
            <person name="Long M."/>
            <person name="Wan Y."/>
            <person name="He N."/>
            <person name="Zhang Z."/>
            <person name="Lu C."/>
            <person name="Keeling P.J."/>
            <person name="Wang J."/>
            <person name="Xiang Z."/>
            <person name="Zhou Z."/>
        </authorList>
    </citation>
    <scope>NUCLEOTIDE SEQUENCE [LARGE SCALE GENOMIC DNA]</scope>
    <source>
        <strain evidence="2">CQ1 / CVCC 102059</strain>
    </source>
</reference>
<protein>
    <submittedName>
        <fullName evidence="1">Uncharacterized protein</fullName>
    </submittedName>
</protein>
<keyword evidence="2" id="KW-1185">Reference proteome</keyword>